<comment type="subcellular location">
    <subcellularLocation>
        <location evidence="4">Secreted</location>
        <location evidence="4">Extracellular space</location>
        <location evidence="4">Apoplast</location>
    </subcellularLocation>
</comment>
<dbReference type="Gene3D" id="2.40.480.10">
    <property type="entry name" value="Allene oxide cyclase-like"/>
    <property type="match status" value="1"/>
</dbReference>
<evidence type="ECO:0000256" key="1">
    <source>
        <dbReference type="ARBA" id="ARBA00010746"/>
    </source>
</evidence>
<feature type="signal peptide" evidence="4">
    <location>
        <begin position="1"/>
        <end position="30"/>
    </location>
</feature>
<organism evidence="5">
    <name type="scientific">Kadsura heteroclita</name>
    <dbReference type="NCBI Taxonomy" id="124781"/>
    <lineage>
        <taxon>Eukaryota</taxon>
        <taxon>Viridiplantae</taxon>
        <taxon>Streptophyta</taxon>
        <taxon>Embryophyta</taxon>
        <taxon>Tracheophyta</taxon>
        <taxon>Spermatophyta</taxon>
        <taxon>Magnoliopsida</taxon>
        <taxon>Austrobaileyales</taxon>
        <taxon>Schisandraceae</taxon>
        <taxon>Kadsura</taxon>
    </lineage>
</organism>
<keyword evidence="4" id="KW-0052">Apoplast</keyword>
<comment type="function">
    <text evidence="4">Dirigent proteins impart stereoselectivity on the phenoxy radical-coupling reaction, yielding optically active lignans from two molecules of coniferyl alcohol in the biosynthesis of lignans, flavonolignans, and alkaloids and thus plays a central role in plant secondary metabolism.</text>
</comment>
<comment type="subunit">
    <text evidence="2 4">Homodimer.</text>
</comment>
<dbReference type="InterPro" id="IPR044859">
    <property type="entry name" value="Allene_oxi_cyc_Dirigent"/>
</dbReference>
<dbReference type="Pfam" id="PF03018">
    <property type="entry name" value="Dirigent"/>
    <property type="match status" value="1"/>
</dbReference>
<dbReference type="PANTHER" id="PTHR21495">
    <property type="entry name" value="NUCLEOPORIN-RELATED"/>
    <property type="match status" value="1"/>
</dbReference>
<comment type="similarity">
    <text evidence="1 4">Belongs to the plant dirigent protein family.</text>
</comment>
<evidence type="ECO:0000313" key="5">
    <source>
        <dbReference type="EMBL" id="QQM18942.1"/>
    </source>
</evidence>
<dbReference type="GO" id="GO:0009699">
    <property type="term" value="P:phenylpropanoid biosynthetic process"/>
    <property type="evidence" value="ECO:0007669"/>
    <property type="project" value="UniProtKB-ARBA"/>
</dbReference>
<dbReference type="EMBL" id="MT725672">
    <property type="protein sequence ID" value="QQM18942.1"/>
    <property type="molecule type" value="mRNA"/>
</dbReference>
<dbReference type="AlphaFoldDB" id="A0A7U3W2B8"/>
<dbReference type="InterPro" id="IPR004265">
    <property type="entry name" value="Dirigent"/>
</dbReference>
<feature type="chain" id="PRO_5031609175" description="Dirigent protein" evidence="4">
    <location>
        <begin position="31"/>
        <end position="181"/>
    </location>
</feature>
<sequence length="181" mass="20143">MAPCTTKARKCLELSLFFLAIITMVGSSEAKRMKQTKMVLYLQDWESGKNLTAVPVAGVSGRFSNVLNFTSFFVMDDALTEGLDRNSKEIARAQGIYVNSALAGTDLHLAFSAIFTGDQYKGSTLEFRGADRWNLQYREVSIVSGTGGFRYARGYAFLETVYLDIPGFNAVVRFNITVKHY</sequence>
<name>A0A7U3W2B8_9MAGN</name>
<reference evidence="5" key="1">
    <citation type="journal article" date="2020" name="Not Bot Hort Agrobot Cluj">
        <title>Transcriptome analysis to identify genes involved in lignan, sesquiterpenoid and triterpenoid biosynthesis in medicinal plant Kadsura heteroclita.</title>
        <authorList>
            <person name="Zhang X."/>
            <person name="Li C."/>
            <person name="Chio C."/>
            <person name="Kameshwar A.K.S."/>
            <person name="Ma T."/>
            <person name="Qin W."/>
        </authorList>
    </citation>
    <scope>NUCLEOTIDE SEQUENCE</scope>
</reference>
<dbReference type="GO" id="GO:0048046">
    <property type="term" value="C:apoplast"/>
    <property type="evidence" value="ECO:0007669"/>
    <property type="project" value="UniProtKB-SubCell"/>
</dbReference>
<protein>
    <recommendedName>
        <fullName evidence="4">Dirigent protein</fullName>
    </recommendedName>
</protein>
<evidence type="ECO:0000256" key="4">
    <source>
        <dbReference type="RuleBase" id="RU363099"/>
    </source>
</evidence>
<keyword evidence="4" id="KW-0732">Signal</keyword>
<evidence type="ECO:0000256" key="3">
    <source>
        <dbReference type="ARBA" id="ARBA00022525"/>
    </source>
</evidence>
<evidence type="ECO:0000256" key="2">
    <source>
        <dbReference type="ARBA" id="ARBA00011738"/>
    </source>
</evidence>
<keyword evidence="3 4" id="KW-0964">Secreted</keyword>
<accession>A0A7U3W2B8</accession>
<proteinExistence type="evidence at transcript level"/>